<dbReference type="InterPro" id="IPR029063">
    <property type="entry name" value="SAM-dependent_MTases_sf"/>
</dbReference>
<proteinExistence type="predicted"/>
<keyword evidence="2" id="KW-0489">Methyltransferase</keyword>
<dbReference type="Pfam" id="PF12950">
    <property type="entry name" value="TaqI_C"/>
    <property type="match status" value="1"/>
</dbReference>
<reference evidence="12 13" key="1">
    <citation type="journal article" date="2014" name="Front. Microbiol.">
        <title>Population and genomic analysis of the genus Halorubrum.</title>
        <authorList>
            <person name="Fullmer M.S."/>
            <person name="Soucy S.M."/>
            <person name="Swithers K.S."/>
            <person name="Makkay A.M."/>
            <person name="Wheeler R."/>
            <person name="Ventosa A."/>
            <person name="Gogarten J.P."/>
            <person name="Papke R.T."/>
        </authorList>
    </citation>
    <scope>NUCLEOTIDE SEQUENCE [LARGE SCALE GENOMIC DNA]</scope>
    <source>
        <strain evidence="12 13">LD3</strain>
    </source>
</reference>
<protein>
    <recommendedName>
        <fullName evidence="1">site-specific DNA-methyltransferase (adenine-specific)</fullName>
        <ecNumber evidence="1">2.1.1.72</ecNumber>
    </recommendedName>
</protein>
<evidence type="ECO:0000256" key="3">
    <source>
        <dbReference type="ARBA" id="ARBA00022679"/>
    </source>
</evidence>
<dbReference type="PANTHER" id="PTHR33841">
    <property type="entry name" value="DNA METHYLTRANSFERASE YEEA-RELATED"/>
    <property type="match status" value="1"/>
</dbReference>
<keyword evidence="8" id="KW-0175">Coiled coil</keyword>
<evidence type="ECO:0000259" key="10">
    <source>
        <dbReference type="Pfam" id="PF07669"/>
    </source>
</evidence>
<comment type="caution">
    <text evidence="12">The sequence shown here is derived from an EMBL/GenBank/DDBJ whole genome shotgun (WGS) entry which is preliminary data.</text>
</comment>
<feature type="coiled-coil region" evidence="8">
    <location>
        <begin position="645"/>
        <end position="687"/>
    </location>
</feature>
<evidence type="ECO:0000256" key="2">
    <source>
        <dbReference type="ARBA" id="ARBA00022603"/>
    </source>
</evidence>
<organism evidence="12 13">
    <name type="scientific">Halorubrum ezzemoulense</name>
    <name type="common">Halorubrum chaoviator</name>
    <dbReference type="NCBI Taxonomy" id="337243"/>
    <lineage>
        <taxon>Archaea</taxon>
        <taxon>Methanobacteriati</taxon>
        <taxon>Methanobacteriota</taxon>
        <taxon>Stenosarchaea group</taxon>
        <taxon>Halobacteria</taxon>
        <taxon>Halobacteriales</taxon>
        <taxon>Haloferacaceae</taxon>
        <taxon>Halorubrum</taxon>
    </lineage>
</organism>
<dbReference type="PROSITE" id="PS00092">
    <property type="entry name" value="N6_MTASE"/>
    <property type="match status" value="1"/>
</dbReference>
<keyword evidence="3" id="KW-0808">Transferase</keyword>
<dbReference type="SUPFAM" id="SSF53335">
    <property type="entry name" value="S-adenosyl-L-methionine-dependent methyltransferases"/>
    <property type="match status" value="1"/>
</dbReference>
<dbReference type="PRINTS" id="PR00507">
    <property type="entry name" value="N12N6MTFRASE"/>
</dbReference>
<dbReference type="GO" id="GO:0032259">
    <property type="term" value="P:methylation"/>
    <property type="evidence" value="ECO:0007669"/>
    <property type="project" value="UniProtKB-KW"/>
</dbReference>
<evidence type="ECO:0000256" key="8">
    <source>
        <dbReference type="SAM" id="Coils"/>
    </source>
</evidence>
<dbReference type="InterPro" id="IPR002052">
    <property type="entry name" value="DNA_methylase_N6_adenine_CS"/>
</dbReference>
<evidence type="ECO:0000313" key="12">
    <source>
        <dbReference type="EMBL" id="OYR59489.1"/>
    </source>
</evidence>
<dbReference type="Gene3D" id="3.40.50.150">
    <property type="entry name" value="Vaccinia Virus protein VP39"/>
    <property type="match status" value="2"/>
</dbReference>
<dbReference type="AlphaFoldDB" id="A0A256ISE3"/>
<feature type="region of interest" description="Disordered" evidence="9">
    <location>
        <begin position="1"/>
        <end position="22"/>
    </location>
</feature>
<dbReference type="RefSeq" id="WP_094580292.1">
    <property type="nucleotide sequence ID" value="NZ_NHOW01000147.1"/>
</dbReference>
<evidence type="ECO:0000313" key="13">
    <source>
        <dbReference type="Proteomes" id="UP000216409"/>
    </source>
</evidence>
<dbReference type="GO" id="GO:0009307">
    <property type="term" value="P:DNA restriction-modification system"/>
    <property type="evidence" value="ECO:0007669"/>
    <property type="project" value="UniProtKB-KW"/>
</dbReference>
<dbReference type="GO" id="GO:0003677">
    <property type="term" value="F:DNA binding"/>
    <property type="evidence" value="ECO:0007669"/>
    <property type="project" value="UniProtKB-KW"/>
</dbReference>
<feature type="domain" description="Type II methyltransferase M.TaqI-like" evidence="10">
    <location>
        <begin position="559"/>
        <end position="900"/>
    </location>
</feature>
<dbReference type="InterPro" id="IPR025931">
    <property type="entry name" value="TaqI_C"/>
</dbReference>
<evidence type="ECO:0000259" key="11">
    <source>
        <dbReference type="Pfam" id="PF12950"/>
    </source>
</evidence>
<dbReference type="Pfam" id="PF07669">
    <property type="entry name" value="Eco57I"/>
    <property type="match status" value="1"/>
</dbReference>
<evidence type="ECO:0000256" key="4">
    <source>
        <dbReference type="ARBA" id="ARBA00022691"/>
    </source>
</evidence>
<dbReference type="PANTHER" id="PTHR33841:SF1">
    <property type="entry name" value="DNA METHYLTRANSFERASE A"/>
    <property type="match status" value="1"/>
</dbReference>
<evidence type="ECO:0000256" key="5">
    <source>
        <dbReference type="ARBA" id="ARBA00022747"/>
    </source>
</evidence>
<dbReference type="EMBL" id="NHOW01000147">
    <property type="protein sequence ID" value="OYR59489.1"/>
    <property type="molecule type" value="Genomic_DNA"/>
</dbReference>
<dbReference type="GO" id="GO:0009007">
    <property type="term" value="F:site-specific DNA-methyltransferase (adenine-specific) activity"/>
    <property type="evidence" value="ECO:0007669"/>
    <property type="project" value="UniProtKB-EC"/>
</dbReference>
<keyword evidence="5" id="KW-0680">Restriction system</keyword>
<dbReference type="EC" id="2.1.1.72" evidence="1"/>
<feature type="domain" description="TaqI-like C-terminal specificity" evidence="11">
    <location>
        <begin position="1000"/>
        <end position="1118"/>
    </location>
</feature>
<evidence type="ECO:0000256" key="9">
    <source>
        <dbReference type="SAM" id="MobiDB-lite"/>
    </source>
</evidence>
<evidence type="ECO:0000256" key="1">
    <source>
        <dbReference type="ARBA" id="ARBA00011900"/>
    </source>
</evidence>
<gene>
    <name evidence="12" type="ORF">DJ83_12685</name>
</gene>
<name>A0A256ISE3_HALEZ</name>
<dbReference type="InterPro" id="IPR050953">
    <property type="entry name" value="N4_N6_ade-DNA_methylase"/>
</dbReference>
<keyword evidence="6" id="KW-0238">DNA-binding</keyword>
<keyword evidence="4" id="KW-0949">S-adenosyl-L-methionine</keyword>
<feature type="compositionally biased region" description="Polar residues" evidence="9">
    <location>
        <begin position="1"/>
        <end position="21"/>
    </location>
</feature>
<evidence type="ECO:0000256" key="6">
    <source>
        <dbReference type="ARBA" id="ARBA00023125"/>
    </source>
</evidence>
<evidence type="ECO:0000256" key="7">
    <source>
        <dbReference type="ARBA" id="ARBA00047942"/>
    </source>
</evidence>
<accession>A0A256ISE3</accession>
<dbReference type="InterPro" id="IPR011639">
    <property type="entry name" value="MethylTrfase_TaqI-like_dom"/>
</dbReference>
<sequence length="1188" mass="135946">MSSGDSPQSQFDLSELGTSVPGNAPIELAHEIQNIVENIRERMVSEGRAVDVLRDGESLHADDSAEQEDPEPFTKGTVIEPILEDLDYPYLTREAGDYADERGKQADYSVPFRDYAQIDSERLLIEAEPINKELEQDKHGLGQVRSWLRYRPFEADYGIATDGLRWVLLKYDEETHSFSYIREVNLQPVFVTIYENLATQRRPLDEVLDQEDLELLHDFIEGFQYDNLISIASEVGQVIKQKKKDITEDFYEEYIELVFGITDEESEGRDTEACLVGDGVTAPDGTDEEDRRLFSVELMNRLMFIKFLEDSEVVQDGLLRELKQEHEAGNHLSSFYRTFVQPLIYDVFNTHPEQRPDQIQDRGEFATIPYLNGGLFRENRANEIEYNVSDAILEQIVEFLESYHFSTTAGVGELDPSVLGTVFEKTINYLAGEQGTQKELGAYYTPDDITQYTAKTNIQPVLFERFKNVLVDEWGWREGEVEQYDDILELIDGLSPGNEDIPKSLLNEVDEFYVLDPACGSGHFLTSVMGEILAIREALWDRCNEEPRTYSLKKNTVLHNLYGVEIVGSGVEISKLRLWLSIMADVSEDDIEQLEAGDLALPNVAFNVRQGNSLVGYTNTNRLREVDQESGTQQQPLHEYSGETIEELVQERQEKVNEYKDLYGAEAGRLEQEIQEADEEYNQELNEKLLRDFRDAGITIDVELDETRSPDLDTDSIHKFGIRLSDPLSDDEKEELDDRFRTTTGMRINPGSGGYVSITFGHDYLNDTPEGRIQEIIEAIGEDAIDSVDLERYLTIADLEETGYLHWPLEFYDVFDNQGGFDIVLGNPPYGIDIQDSESALSDYPDENHSAMVFTTRSESLVRDGGKIAFVVPKLLTYGHQWMDAREDLLEKDLDYLIDLQEAFEGVKSEQIILALEKNEVNDSVVVGRRESGSFFEKNYSQSRLTKQCFYMWVDGDNEDLVAKLQSYPTLKSADYATATKGIDYFDEYRTHSSEGLYGLRGDNIAQFRLSGETRFDESLTERSDVDPDVFDQEKLVWQDIIAHVKNPVPRVILQAAVDYEGAYIADTAIFATSEDYSLEYLCGLMNSNLFSWFTYNLIHNRAIRTMHFTPVYFYRLPAPPEDDEEQIENIETLTEEIQELDGSDSSEILEKYQKLNEDVYELYQLTEEEQELIESETPAHKKTLVND</sequence>
<dbReference type="Proteomes" id="UP000216409">
    <property type="component" value="Unassembled WGS sequence"/>
</dbReference>
<comment type="catalytic activity">
    <reaction evidence="7">
        <text>a 2'-deoxyadenosine in DNA + S-adenosyl-L-methionine = an N(6)-methyl-2'-deoxyadenosine in DNA + S-adenosyl-L-homocysteine + H(+)</text>
        <dbReference type="Rhea" id="RHEA:15197"/>
        <dbReference type="Rhea" id="RHEA-COMP:12418"/>
        <dbReference type="Rhea" id="RHEA-COMP:12419"/>
        <dbReference type="ChEBI" id="CHEBI:15378"/>
        <dbReference type="ChEBI" id="CHEBI:57856"/>
        <dbReference type="ChEBI" id="CHEBI:59789"/>
        <dbReference type="ChEBI" id="CHEBI:90615"/>
        <dbReference type="ChEBI" id="CHEBI:90616"/>
        <dbReference type="EC" id="2.1.1.72"/>
    </reaction>
</comment>